<reference evidence="2 3" key="1">
    <citation type="journal article" date="2021" name="Sci. Rep.">
        <title>The genome of the diatom Chaetoceros tenuissimus carries an ancient integrated fragment of an extant virus.</title>
        <authorList>
            <person name="Hongo Y."/>
            <person name="Kimura K."/>
            <person name="Takaki Y."/>
            <person name="Yoshida Y."/>
            <person name="Baba S."/>
            <person name="Kobayashi G."/>
            <person name="Nagasaki K."/>
            <person name="Hano T."/>
            <person name="Tomaru Y."/>
        </authorList>
    </citation>
    <scope>NUCLEOTIDE SEQUENCE [LARGE SCALE GENOMIC DNA]</scope>
    <source>
        <strain evidence="2 3">NIES-3715</strain>
    </source>
</reference>
<sequence>MAKNKDISDYSLAEMNENSNLIRLYTEKTIIWRGEEFATFNVDVELSEELALQNEGCTLSVALLKESTKEVIHPKDSNHLNMHFLQHGSANKPWEGMFHKSYLKDTVYIHIHKDLFADGDKFNVIAFTKEEHVIIPRVVKKKKEGKIIFGASESISVTNYSLAIADHFEESNRVFEVEDGVVVYYNKLPSDFNGLIANISVLNDDGNPSTLSMADDVSLKPELVYENGFPVSIMPIKPLKTRKTVRSKFRYERSTKPILFSIDGDPVLTSGTTSTKYKFNLEEVTYHHHGHGSYKLRISIDHKKHGIVVHPCIMNSVIVVLSKPKTGDKAEREAVKLEGGNSMKRRSESRKPPRKKGRKAGSTDTKTIEEPMSSSNFQKTNRFKSPNAVKVLRSLKQLPNDMDHEKNASFPSSIGVDHLLNAYIVKGTCIQCNVPVNRKTILKTHCHQKSCNFVSSILPAFQDINAIIPIETASCFATGLTESQSFEEESRKFIAESPCEMFDANVFDNAPGFSKSCTFQGRGKHILCPPSAKTCNIFEDSNDIDEGKPLQLVQENLNISSMKKKFSCTKTPFSSEKKLPALMKLSRNDVDGDHNSDVFKGNCIGVESTVDENNDFLSFLDNDGEVPKFQGKRLDYIPKELSKGWRGDFSI</sequence>
<comment type="caution">
    <text evidence="2">The sequence shown here is derived from an EMBL/GenBank/DDBJ whole genome shotgun (WGS) entry which is preliminary data.</text>
</comment>
<dbReference type="Proteomes" id="UP001054902">
    <property type="component" value="Unassembled WGS sequence"/>
</dbReference>
<accession>A0AAD3CFX3</accession>
<evidence type="ECO:0000256" key="1">
    <source>
        <dbReference type="SAM" id="MobiDB-lite"/>
    </source>
</evidence>
<dbReference type="AlphaFoldDB" id="A0AAD3CFX3"/>
<gene>
    <name evidence="2" type="ORF">CTEN210_01841</name>
</gene>
<dbReference type="EMBL" id="BLLK01000020">
    <property type="protein sequence ID" value="GFH45367.1"/>
    <property type="molecule type" value="Genomic_DNA"/>
</dbReference>
<protein>
    <submittedName>
        <fullName evidence="2">Uncharacterized protein</fullName>
    </submittedName>
</protein>
<organism evidence="2 3">
    <name type="scientific">Chaetoceros tenuissimus</name>
    <dbReference type="NCBI Taxonomy" id="426638"/>
    <lineage>
        <taxon>Eukaryota</taxon>
        <taxon>Sar</taxon>
        <taxon>Stramenopiles</taxon>
        <taxon>Ochrophyta</taxon>
        <taxon>Bacillariophyta</taxon>
        <taxon>Coscinodiscophyceae</taxon>
        <taxon>Chaetocerotophycidae</taxon>
        <taxon>Chaetocerotales</taxon>
        <taxon>Chaetocerotaceae</taxon>
        <taxon>Chaetoceros</taxon>
    </lineage>
</organism>
<proteinExistence type="predicted"/>
<feature type="region of interest" description="Disordered" evidence="1">
    <location>
        <begin position="329"/>
        <end position="380"/>
    </location>
</feature>
<evidence type="ECO:0000313" key="2">
    <source>
        <dbReference type="EMBL" id="GFH45367.1"/>
    </source>
</evidence>
<evidence type="ECO:0000313" key="3">
    <source>
        <dbReference type="Proteomes" id="UP001054902"/>
    </source>
</evidence>
<name>A0AAD3CFX3_9STRA</name>
<keyword evidence="3" id="KW-1185">Reference proteome</keyword>